<sequence>MGQRLTRPIRNFNVENRAAKVLERQQKTPKAAPKHPSSVDPISHMQQVMSLLHQLGRSRACVDVEVFEGGFQAVFEEFLLSSHRSFAVPQLVVQNLFRQWAFRHPDDVSSPSGLCFLLEGEDAGYVGSLKDLCVGNFVLPFDAEGSAEATQVEMVELSSVPAADCPGLSSVKGGKNHCMVDLQLGGQTEPSSHPHVLTESPVGSTGFGDFDFNVSVHRL</sequence>
<dbReference type="InterPro" id="IPR009622">
    <property type="entry name" value="NDUFAF4"/>
</dbReference>
<name>A0AAE1D7L5_9GAST</name>
<dbReference type="GO" id="GO:0032981">
    <property type="term" value="P:mitochondrial respiratory chain complex I assembly"/>
    <property type="evidence" value="ECO:0007669"/>
    <property type="project" value="InterPro"/>
</dbReference>
<comment type="caution">
    <text evidence="1">The sequence shown here is derived from an EMBL/GenBank/DDBJ whole genome shotgun (WGS) entry which is preliminary data.</text>
</comment>
<dbReference type="Pfam" id="PF06784">
    <property type="entry name" value="UPF0240"/>
    <property type="match status" value="1"/>
</dbReference>
<evidence type="ECO:0000313" key="2">
    <source>
        <dbReference type="Proteomes" id="UP001283361"/>
    </source>
</evidence>
<evidence type="ECO:0000313" key="1">
    <source>
        <dbReference type="EMBL" id="KAK3760439.1"/>
    </source>
</evidence>
<gene>
    <name evidence="1" type="ORF">RRG08_065166</name>
</gene>
<accession>A0AAE1D7L5</accession>
<protein>
    <submittedName>
        <fullName evidence="1">Uncharacterized protein</fullName>
    </submittedName>
</protein>
<dbReference type="GO" id="GO:0005739">
    <property type="term" value="C:mitochondrion"/>
    <property type="evidence" value="ECO:0007669"/>
    <property type="project" value="GOC"/>
</dbReference>
<organism evidence="1 2">
    <name type="scientific">Elysia crispata</name>
    <name type="common">lettuce slug</name>
    <dbReference type="NCBI Taxonomy" id="231223"/>
    <lineage>
        <taxon>Eukaryota</taxon>
        <taxon>Metazoa</taxon>
        <taxon>Spiralia</taxon>
        <taxon>Lophotrochozoa</taxon>
        <taxon>Mollusca</taxon>
        <taxon>Gastropoda</taxon>
        <taxon>Heterobranchia</taxon>
        <taxon>Euthyneura</taxon>
        <taxon>Panpulmonata</taxon>
        <taxon>Sacoglossa</taxon>
        <taxon>Placobranchoidea</taxon>
        <taxon>Plakobranchidae</taxon>
        <taxon>Elysia</taxon>
    </lineage>
</organism>
<dbReference type="AlphaFoldDB" id="A0AAE1D7L5"/>
<reference evidence="1" key="1">
    <citation type="journal article" date="2023" name="G3 (Bethesda)">
        <title>A reference genome for the long-term kleptoplast-retaining sea slug Elysia crispata morphotype clarki.</title>
        <authorList>
            <person name="Eastman K.E."/>
            <person name="Pendleton A.L."/>
            <person name="Shaikh M.A."/>
            <person name="Suttiyut T."/>
            <person name="Ogas R."/>
            <person name="Tomko P."/>
            <person name="Gavelis G."/>
            <person name="Widhalm J.R."/>
            <person name="Wisecaver J.H."/>
        </authorList>
    </citation>
    <scope>NUCLEOTIDE SEQUENCE</scope>
    <source>
        <strain evidence="1">ECLA1</strain>
    </source>
</reference>
<proteinExistence type="predicted"/>
<dbReference type="Proteomes" id="UP001283361">
    <property type="component" value="Unassembled WGS sequence"/>
</dbReference>
<keyword evidence="2" id="KW-1185">Reference proteome</keyword>
<dbReference type="EMBL" id="JAWDGP010004984">
    <property type="protein sequence ID" value="KAK3760439.1"/>
    <property type="molecule type" value="Genomic_DNA"/>
</dbReference>